<gene>
    <name evidence="2" type="ORF">S01H4_27912</name>
</gene>
<evidence type="ECO:0000259" key="1">
    <source>
        <dbReference type="Pfam" id="PF13229"/>
    </source>
</evidence>
<reference evidence="2" key="1">
    <citation type="journal article" date="2014" name="Front. Microbiol.">
        <title>High frequency of phylogenetically diverse reductive dehalogenase-homologous genes in deep subseafloor sedimentary metagenomes.</title>
        <authorList>
            <person name="Kawai M."/>
            <person name="Futagami T."/>
            <person name="Toyoda A."/>
            <person name="Takaki Y."/>
            <person name="Nishi S."/>
            <person name="Hori S."/>
            <person name="Arai W."/>
            <person name="Tsubouchi T."/>
            <person name="Morono Y."/>
            <person name="Uchiyama I."/>
            <person name="Ito T."/>
            <person name="Fujiyama A."/>
            <person name="Inagaki F."/>
            <person name="Takami H."/>
        </authorList>
    </citation>
    <scope>NUCLEOTIDE SEQUENCE</scope>
    <source>
        <strain evidence="2">Expedition CK06-06</strain>
    </source>
</reference>
<feature type="domain" description="Right handed beta helix" evidence="1">
    <location>
        <begin position="105"/>
        <end position="205"/>
    </location>
</feature>
<dbReference type="InterPro" id="IPR012334">
    <property type="entry name" value="Pectin_lyas_fold"/>
</dbReference>
<accession>X1C875</accession>
<dbReference type="Gene3D" id="2.160.20.10">
    <property type="entry name" value="Single-stranded right-handed beta-helix, Pectin lyase-like"/>
    <property type="match status" value="1"/>
</dbReference>
<dbReference type="InterPro" id="IPR006626">
    <property type="entry name" value="PbH1"/>
</dbReference>
<dbReference type="SUPFAM" id="SSF51126">
    <property type="entry name" value="Pectin lyase-like"/>
    <property type="match status" value="1"/>
</dbReference>
<dbReference type="EMBL" id="BART01013745">
    <property type="protein sequence ID" value="GAG80616.1"/>
    <property type="molecule type" value="Genomic_DNA"/>
</dbReference>
<dbReference type="NCBIfam" id="TIGR03804">
    <property type="entry name" value="para_beta_helix"/>
    <property type="match status" value="1"/>
</dbReference>
<dbReference type="InterPro" id="IPR011050">
    <property type="entry name" value="Pectin_lyase_fold/virulence"/>
</dbReference>
<proteinExistence type="predicted"/>
<dbReference type="AlphaFoldDB" id="X1C875"/>
<name>X1C875_9ZZZZ</name>
<sequence length="205" mass="22155">MIKRNYARTITISLFLVALVIIIFTLSSGAGDIYVDDDADPGWYDATHVKTVQEGVDNASAGDTVYVWVGTYNEEVVVDESVSIIGNITSIVDSGGAGDVFRIESDDVSIKNMTIQNGGDNGIDIRASNITIDNNIIQSNDVYAITISSGVGDRINITNNTITADDVTGGIYITESDYIIIENNNISDCNIGMFIWDSDHNVIEN</sequence>
<dbReference type="InterPro" id="IPR022441">
    <property type="entry name" value="Para_beta_helix_rpt-2"/>
</dbReference>
<comment type="caution">
    <text evidence="2">The sequence shown here is derived from an EMBL/GenBank/DDBJ whole genome shotgun (WGS) entry which is preliminary data.</text>
</comment>
<dbReference type="SMART" id="SM00710">
    <property type="entry name" value="PbH1"/>
    <property type="match status" value="4"/>
</dbReference>
<protein>
    <recommendedName>
        <fullName evidence="1">Right handed beta helix domain-containing protein</fullName>
    </recommendedName>
</protein>
<evidence type="ECO:0000313" key="2">
    <source>
        <dbReference type="EMBL" id="GAG80616.1"/>
    </source>
</evidence>
<dbReference type="Pfam" id="PF13229">
    <property type="entry name" value="Beta_helix"/>
    <property type="match status" value="1"/>
</dbReference>
<dbReference type="InterPro" id="IPR039448">
    <property type="entry name" value="Beta_helix"/>
</dbReference>
<organism evidence="2">
    <name type="scientific">marine sediment metagenome</name>
    <dbReference type="NCBI Taxonomy" id="412755"/>
    <lineage>
        <taxon>unclassified sequences</taxon>
        <taxon>metagenomes</taxon>
        <taxon>ecological metagenomes</taxon>
    </lineage>
</organism>
<feature type="non-terminal residue" evidence="2">
    <location>
        <position position="205"/>
    </location>
</feature>